<name>A0A4Y7L015_PAPSO</name>
<evidence type="ECO:0000313" key="2">
    <source>
        <dbReference type="Proteomes" id="UP000316621"/>
    </source>
</evidence>
<protein>
    <submittedName>
        <fullName evidence="1">Uncharacterized protein</fullName>
    </submittedName>
</protein>
<keyword evidence="2" id="KW-1185">Reference proteome</keyword>
<dbReference type="Proteomes" id="UP000316621">
    <property type="component" value="Chromosome 9"/>
</dbReference>
<gene>
    <name evidence="1" type="ORF">C5167_002174</name>
</gene>
<organism evidence="1 2">
    <name type="scientific">Papaver somniferum</name>
    <name type="common">Opium poppy</name>
    <dbReference type="NCBI Taxonomy" id="3469"/>
    <lineage>
        <taxon>Eukaryota</taxon>
        <taxon>Viridiplantae</taxon>
        <taxon>Streptophyta</taxon>
        <taxon>Embryophyta</taxon>
        <taxon>Tracheophyta</taxon>
        <taxon>Spermatophyta</taxon>
        <taxon>Magnoliopsida</taxon>
        <taxon>Ranunculales</taxon>
        <taxon>Papaveraceae</taxon>
        <taxon>Papaveroideae</taxon>
        <taxon>Papaver</taxon>
    </lineage>
</organism>
<proteinExistence type="predicted"/>
<sequence length="16" mass="1818">MRISCNYIMALETGTD</sequence>
<accession>A0A4Y7L015</accession>
<evidence type="ECO:0000313" key="1">
    <source>
        <dbReference type="EMBL" id="RZC77980.1"/>
    </source>
</evidence>
<dbReference type="AlphaFoldDB" id="A0A4Y7L015"/>
<dbReference type="EMBL" id="CM010723">
    <property type="protein sequence ID" value="RZC77980.1"/>
    <property type="molecule type" value="Genomic_DNA"/>
</dbReference>
<reference evidence="1 2" key="1">
    <citation type="journal article" date="2018" name="Science">
        <title>The opium poppy genome and morphinan production.</title>
        <authorList>
            <person name="Guo L."/>
            <person name="Winzer T."/>
            <person name="Yang X."/>
            <person name="Li Y."/>
            <person name="Ning Z."/>
            <person name="He Z."/>
            <person name="Teodor R."/>
            <person name="Lu Y."/>
            <person name="Bowser T.A."/>
            <person name="Graham I.A."/>
            <person name="Ye K."/>
        </authorList>
    </citation>
    <scope>NUCLEOTIDE SEQUENCE [LARGE SCALE GENOMIC DNA]</scope>
    <source>
        <strain evidence="2">cv. HN1</strain>
        <tissue evidence="1">Leaves</tissue>
    </source>
</reference>